<dbReference type="PANTHER" id="PTHR43409:SF7">
    <property type="entry name" value="BLL1977 PROTEIN"/>
    <property type="match status" value="1"/>
</dbReference>
<dbReference type="GO" id="GO:0046872">
    <property type="term" value="F:metal ion binding"/>
    <property type="evidence" value="ECO:0007669"/>
    <property type="project" value="UniProtKB-KW"/>
</dbReference>
<dbReference type="CDD" id="cd01335">
    <property type="entry name" value="Radical_SAM"/>
    <property type="match status" value="1"/>
</dbReference>
<feature type="non-terminal residue" evidence="10">
    <location>
        <position position="245"/>
    </location>
</feature>
<dbReference type="InterPro" id="IPR051198">
    <property type="entry name" value="BchE-like"/>
</dbReference>
<dbReference type="PROSITE" id="PS51918">
    <property type="entry name" value="RADICAL_SAM"/>
    <property type="match status" value="1"/>
</dbReference>
<evidence type="ECO:0000256" key="6">
    <source>
        <dbReference type="ARBA" id="ARBA00022723"/>
    </source>
</evidence>
<dbReference type="SUPFAM" id="SSF102114">
    <property type="entry name" value="Radical SAM enzymes"/>
    <property type="match status" value="1"/>
</dbReference>
<reference evidence="10" key="1">
    <citation type="journal article" date="2014" name="Front. Microbiol.">
        <title>High frequency of phylogenetically diverse reductive dehalogenase-homologous genes in deep subseafloor sedimentary metagenomes.</title>
        <authorList>
            <person name="Kawai M."/>
            <person name="Futagami T."/>
            <person name="Toyoda A."/>
            <person name="Takaki Y."/>
            <person name="Nishi S."/>
            <person name="Hori S."/>
            <person name="Arai W."/>
            <person name="Tsubouchi T."/>
            <person name="Morono Y."/>
            <person name="Uchiyama I."/>
            <person name="Ito T."/>
            <person name="Fujiyama A."/>
            <person name="Inagaki F."/>
            <person name="Takami H."/>
        </authorList>
    </citation>
    <scope>NUCLEOTIDE SEQUENCE</scope>
    <source>
        <strain evidence="10">Expedition CK06-06</strain>
    </source>
</reference>
<dbReference type="InterPro" id="IPR034466">
    <property type="entry name" value="Methyltransferase_Class_B"/>
</dbReference>
<evidence type="ECO:0000313" key="10">
    <source>
        <dbReference type="EMBL" id="GAG40267.1"/>
    </source>
</evidence>
<dbReference type="EMBL" id="BARS01047485">
    <property type="protein sequence ID" value="GAG40267.1"/>
    <property type="molecule type" value="Genomic_DNA"/>
</dbReference>
<comment type="cofactor">
    <cofactor evidence="1">
        <name>[4Fe-4S] cluster</name>
        <dbReference type="ChEBI" id="CHEBI:49883"/>
    </cofactor>
</comment>
<dbReference type="PROSITE" id="PS01278">
    <property type="entry name" value="MTTASE_RADICAL"/>
    <property type="match status" value="1"/>
</dbReference>
<sequence>NLQKFYKEDEFPDLKASLPPRYDLVKNRHYVYTCLQTTRGCPYNCSFCIVTKHNGQKIRKKSINQVIEEIDSIIKLKKTYGIIYNKRDKQTRKFKGIFGFADDNFAIDRQHAVAVCQAIKKYQDDNNIYFTWFTQVNSSVGFDNELLELMAESNCHYLLIGFESLEPESLKSMKKKMNSPQDYSMIIKNIHDKGIRVIYSTIIDDNTIKLEAIDSFIAFIIKTKVLHVLTNILTPYPGTDLREEM</sequence>
<keyword evidence="3" id="KW-0489">Methyltransferase</keyword>
<dbReference type="GO" id="GO:0051539">
    <property type="term" value="F:4 iron, 4 sulfur cluster binding"/>
    <property type="evidence" value="ECO:0007669"/>
    <property type="project" value="UniProtKB-KW"/>
</dbReference>
<evidence type="ECO:0000256" key="8">
    <source>
        <dbReference type="ARBA" id="ARBA00023014"/>
    </source>
</evidence>
<dbReference type="InterPro" id="IPR006638">
    <property type="entry name" value="Elp3/MiaA/NifB-like_rSAM"/>
</dbReference>
<evidence type="ECO:0000256" key="1">
    <source>
        <dbReference type="ARBA" id="ARBA00001966"/>
    </source>
</evidence>
<accession>X0XYJ0</accession>
<keyword evidence="5" id="KW-0949">S-adenosyl-L-methionine</keyword>
<dbReference type="GO" id="GO:0005829">
    <property type="term" value="C:cytosol"/>
    <property type="evidence" value="ECO:0007669"/>
    <property type="project" value="TreeGrafter"/>
</dbReference>
<evidence type="ECO:0000256" key="4">
    <source>
        <dbReference type="ARBA" id="ARBA00022679"/>
    </source>
</evidence>
<dbReference type="InterPro" id="IPR023404">
    <property type="entry name" value="rSAM_horseshoe"/>
</dbReference>
<keyword evidence="6" id="KW-0479">Metal-binding</keyword>
<feature type="non-terminal residue" evidence="10">
    <location>
        <position position="1"/>
    </location>
</feature>
<protein>
    <recommendedName>
        <fullName evidence="9">Radical SAM core domain-containing protein</fullName>
    </recommendedName>
</protein>
<keyword evidence="2" id="KW-0004">4Fe-4S</keyword>
<keyword evidence="8" id="KW-0411">Iron-sulfur</keyword>
<dbReference type="SFLD" id="SFLDG01123">
    <property type="entry name" value="methyltransferase_(Class_B)"/>
    <property type="match status" value="1"/>
</dbReference>
<dbReference type="GO" id="GO:0003824">
    <property type="term" value="F:catalytic activity"/>
    <property type="evidence" value="ECO:0007669"/>
    <property type="project" value="InterPro"/>
</dbReference>
<feature type="domain" description="Radical SAM core" evidence="9">
    <location>
        <begin position="27"/>
        <end position="245"/>
    </location>
</feature>
<dbReference type="InterPro" id="IPR020612">
    <property type="entry name" value="Methylthiotransferase_CS"/>
</dbReference>
<dbReference type="Gene3D" id="3.80.30.20">
    <property type="entry name" value="tm_1862 like domain"/>
    <property type="match status" value="1"/>
</dbReference>
<dbReference type="InterPro" id="IPR007197">
    <property type="entry name" value="rSAM"/>
</dbReference>
<gene>
    <name evidence="10" type="ORF">S01H1_71320</name>
</gene>
<comment type="caution">
    <text evidence="10">The sequence shown here is derived from an EMBL/GenBank/DDBJ whole genome shotgun (WGS) entry which is preliminary data.</text>
</comment>
<evidence type="ECO:0000256" key="7">
    <source>
        <dbReference type="ARBA" id="ARBA00023004"/>
    </source>
</evidence>
<dbReference type="InterPro" id="IPR058240">
    <property type="entry name" value="rSAM_sf"/>
</dbReference>
<keyword evidence="7" id="KW-0408">Iron</keyword>
<keyword evidence="4" id="KW-0808">Transferase</keyword>
<name>X0XYJ0_9ZZZZ</name>
<dbReference type="SMART" id="SM00729">
    <property type="entry name" value="Elp3"/>
    <property type="match status" value="1"/>
</dbReference>
<proteinExistence type="predicted"/>
<organism evidence="10">
    <name type="scientific">marine sediment metagenome</name>
    <dbReference type="NCBI Taxonomy" id="412755"/>
    <lineage>
        <taxon>unclassified sequences</taxon>
        <taxon>metagenomes</taxon>
        <taxon>ecological metagenomes</taxon>
    </lineage>
</organism>
<evidence type="ECO:0000259" key="9">
    <source>
        <dbReference type="PROSITE" id="PS51918"/>
    </source>
</evidence>
<evidence type="ECO:0000256" key="5">
    <source>
        <dbReference type="ARBA" id="ARBA00022691"/>
    </source>
</evidence>
<dbReference type="AlphaFoldDB" id="X0XYJ0"/>
<evidence type="ECO:0000256" key="3">
    <source>
        <dbReference type="ARBA" id="ARBA00022603"/>
    </source>
</evidence>
<dbReference type="Pfam" id="PF04055">
    <property type="entry name" value="Radical_SAM"/>
    <property type="match status" value="1"/>
</dbReference>
<evidence type="ECO:0000256" key="2">
    <source>
        <dbReference type="ARBA" id="ARBA00022485"/>
    </source>
</evidence>
<dbReference type="PANTHER" id="PTHR43409">
    <property type="entry name" value="ANAEROBIC MAGNESIUM-PROTOPORPHYRIN IX MONOMETHYL ESTER CYCLASE-RELATED"/>
    <property type="match status" value="1"/>
</dbReference>
<dbReference type="SFLD" id="SFLDG01082">
    <property type="entry name" value="B12-binding_domain_containing"/>
    <property type="match status" value="1"/>
</dbReference>
<dbReference type="SFLD" id="SFLDS00029">
    <property type="entry name" value="Radical_SAM"/>
    <property type="match status" value="1"/>
</dbReference>